<dbReference type="STRING" id="4829.A0A168MFH6"/>
<dbReference type="OMA" id="MVMEDSI"/>
<sequence length="222" mass="25119">LFAFASIVVQQVGFSPGPQLAARSNNERDMVFTVNGTIYHKIGVSNTPNGRPRFSQVYFQDAEEQLLQRTSLIDHLNHETIDMLQTVIHQNNPFAQRLMTTYEQYGDQRIANVSLVIKANTGLGRRYDSPSYPEIAAMVMEDSIDGGIEPHDIVINDRTRGIQQVNSLNASYMPLHYVLMFPFGENGWDIRLHSSSGAHIKVTRRAYGAYMLMKLIGWRTTV</sequence>
<dbReference type="OrthoDB" id="2447509at2759"/>
<proteinExistence type="predicted"/>
<evidence type="ECO:0008006" key="3">
    <source>
        <dbReference type="Google" id="ProtNLM"/>
    </source>
</evidence>
<dbReference type="InParanoid" id="A0A168MFH6"/>
<reference evidence="1" key="1">
    <citation type="submission" date="2016-04" db="EMBL/GenBank/DDBJ databases">
        <authorList>
            <person name="Evans L.H."/>
            <person name="Alamgir A."/>
            <person name="Owens N."/>
            <person name="Weber N.D."/>
            <person name="Virtaneva K."/>
            <person name="Barbian K."/>
            <person name="Babar A."/>
            <person name="Rosenke K."/>
        </authorList>
    </citation>
    <scope>NUCLEOTIDE SEQUENCE [LARGE SCALE GENOMIC DNA]</scope>
    <source>
        <strain evidence="1">CBS 101.48</strain>
    </source>
</reference>
<organism evidence="1">
    <name type="scientific">Absidia glauca</name>
    <name type="common">Pin mould</name>
    <dbReference type="NCBI Taxonomy" id="4829"/>
    <lineage>
        <taxon>Eukaryota</taxon>
        <taxon>Fungi</taxon>
        <taxon>Fungi incertae sedis</taxon>
        <taxon>Mucoromycota</taxon>
        <taxon>Mucoromycotina</taxon>
        <taxon>Mucoromycetes</taxon>
        <taxon>Mucorales</taxon>
        <taxon>Cunninghamellaceae</taxon>
        <taxon>Absidia</taxon>
    </lineage>
</organism>
<evidence type="ECO:0000313" key="1">
    <source>
        <dbReference type="EMBL" id="SAL98428.1"/>
    </source>
</evidence>
<dbReference type="Proteomes" id="UP000078561">
    <property type="component" value="Unassembled WGS sequence"/>
</dbReference>
<feature type="non-terminal residue" evidence="1">
    <location>
        <position position="1"/>
    </location>
</feature>
<dbReference type="PANTHER" id="PTHR45786:SF74">
    <property type="entry name" value="ATP-DEPENDENT DNA HELICASE"/>
    <property type="match status" value="1"/>
</dbReference>
<evidence type="ECO:0000313" key="2">
    <source>
        <dbReference type="Proteomes" id="UP000078561"/>
    </source>
</evidence>
<accession>A0A168MFH6</accession>
<dbReference type="AlphaFoldDB" id="A0A168MFH6"/>
<keyword evidence="2" id="KW-1185">Reference proteome</keyword>
<protein>
    <recommendedName>
        <fullName evidence="3">Helitron helicase-like domain-containing protein</fullName>
    </recommendedName>
</protein>
<dbReference type="PANTHER" id="PTHR45786">
    <property type="entry name" value="DNA BINDING PROTEIN-LIKE"/>
    <property type="match status" value="1"/>
</dbReference>
<gene>
    <name evidence="1" type="primary">ABSGL_03963.1 scaffold 4771</name>
</gene>
<name>A0A168MFH6_ABSGL</name>
<dbReference type="EMBL" id="LT552105">
    <property type="protein sequence ID" value="SAL98428.1"/>
    <property type="molecule type" value="Genomic_DNA"/>
</dbReference>